<name>A0ABT5GD36_9MICO</name>
<dbReference type="InterPro" id="IPR009476">
    <property type="entry name" value="DUF1097"/>
</dbReference>
<evidence type="ECO:0000256" key="1">
    <source>
        <dbReference type="SAM" id="Phobius"/>
    </source>
</evidence>
<evidence type="ECO:0000313" key="3">
    <source>
        <dbReference type="Proteomes" id="UP001150259"/>
    </source>
</evidence>
<evidence type="ECO:0000313" key="2">
    <source>
        <dbReference type="EMBL" id="MDC5696157.1"/>
    </source>
</evidence>
<keyword evidence="1" id="KW-0472">Membrane</keyword>
<feature type="transmembrane region" description="Helical" evidence="1">
    <location>
        <begin position="12"/>
        <end position="41"/>
    </location>
</feature>
<reference evidence="2 3" key="1">
    <citation type="submission" date="2022-11" db="EMBL/GenBank/DDBJ databases">
        <title>Anaerobic phenanthrene biodegradation by a DNRA strain PheN6.</title>
        <authorList>
            <person name="Zhang Z."/>
        </authorList>
    </citation>
    <scope>NUCLEOTIDE SEQUENCE [LARGE SCALE GENOMIC DNA]</scope>
    <source>
        <strain evidence="2 3">PheN6</strain>
    </source>
</reference>
<accession>A0ABT5GD36</accession>
<proteinExistence type="predicted"/>
<protein>
    <submittedName>
        <fullName evidence="2">DUF1097 domain-containing protein</fullName>
    </submittedName>
</protein>
<dbReference type="Proteomes" id="UP001150259">
    <property type="component" value="Unassembled WGS sequence"/>
</dbReference>
<keyword evidence="1" id="KW-1133">Transmembrane helix</keyword>
<gene>
    <name evidence="2" type="ORF">OO014_02735</name>
</gene>
<sequence>MKNYLGIGVSIGLLAAVWTQASVALGLITWVGFVAWATYFAAGGGATGLRNGLLANLSGVVYGWLVAQFLTVATFPGALAIAVGVIALAMCLQAGFAPLSFIPGAFVGAASFFGTQFAFWPTVLALVIGAALGWLSGVLGAKIQAVVGPPPSAEATPA</sequence>
<comment type="caution">
    <text evidence="2">The sequence shown here is derived from an EMBL/GenBank/DDBJ whole genome shotgun (WGS) entry which is preliminary data.</text>
</comment>
<feature type="transmembrane region" description="Helical" evidence="1">
    <location>
        <begin position="119"/>
        <end position="141"/>
    </location>
</feature>
<organism evidence="2 3">
    <name type="scientific">Intrasporangium calvum</name>
    <dbReference type="NCBI Taxonomy" id="53358"/>
    <lineage>
        <taxon>Bacteria</taxon>
        <taxon>Bacillati</taxon>
        <taxon>Actinomycetota</taxon>
        <taxon>Actinomycetes</taxon>
        <taxon>Micrococcales</taxon>
        <taxon>Intrasporangiaceae</taxon>
        <taxon>Intrasporangium</taxon>
    </lineage>
</organism>
<feature type="transmembrane region" description="Helical" evidence="1">
    <location>
        <begin position="61"/>
        <end position="89"/>
    </location>
</feature>
<keyword evidence="3" id="KW-1185">Reference proteome</keyword>
<dbReference type="Pfam" id="PF06496">
    <property type="entry name" value="DUF1097"/>
    <property type="match status" value="1"/>
</dbReference>
<dbReference type="RefSeq" id="WP_272460731.1">
    <property type="nucleotide sequence ID" value="NZ_JAPFQL010000006.1"/>
</dbReference>
<dbReference type="EMBL" id="JAPFQL010000006">
    <property type="protein sequence ID" value="MDC5696157.1"/>
    <property type="molecule type" value="Genomic_DNA"/>
</dbReference>
<keyword evidence="1" id="KW-0812">Transmembrane</keyword>